<accession>A0A219YCC2</accession>
<protein>
    <submittedName>
        <fullName evidence="1">Uncharacterized protein</fullName>
    </submittedName>
</protein>
<evidence type="ECO:0000313" key="1">
    <source>
        <dbReference type="EMBL" id="APU01600.1"/>
    </source>
</evidence>
<name>A0A219YCC2_9CAUD</name>
<dbReference type="Proteomes" id="UP000225215">
    <property type="component" value="Segment"/>
</dbReference>
<dbReference type="EMBL" id="KY290955">
    <property type="protein sequence ID" value="APU01600.1"/>
    <property type="molecule type" value="Genomic_DNA"/>
</dbReference>
<proteinExistence type="predicted"/>
<evidence type="ECO:0000313" key="2">
    <source>
        <dbReference type="Proteomes" id="UP000225215"/>
    </source>
</evidence>
<sequence>MKFKSGQNVVCVDNLDMERTLIVGKTYVVDDQINDRILFIQGNSHQMYTDRFVEEGHKNLEKIILVYSNIKELDTKIQESYNLESDRGDDYFWQRESLRGNIDELEQIAKSLREE</sequence>
<reference evidence="1 2" key="1">
    <citation type="journal article" date="2017" name="Sci. Rep.">
        <title>Characterization and diversity of phages infecting Aeromonas salmonicida subsp. salmonicida.</title>
        <authorList>
            <person name="Vincent A.T."/>
            <person name="Paquet V.E."/>
            <person name="Bernatchez A."/>
            <person name="Tremblay D.M."/>
            <person name="Moineau S."/>
            <person name="Charette S.J."/>
        </authorList>
    </citation>
    <scope>NUCLEOTIDE SEQUENCE [LARGE SCALE GENOMIC DNA]</scope>
</reference>
<organism evidence="1 2">
    <name type="scientific">Aeromonas phage 65.2</name>
    <dbReference type="NCBI Taxonomy" id="1932896"/>
    <lineage>
        <taxon>Viruses</taxon>
        <taxon>Duplodnaviria</taxon>
        <taxon>Heunggongvirae</taxon>
        <taxon>Uroviricota</taxon>
        <taxon>Caudoviricetes</taxon>
        <taxon>Pantevenvirales</taxon>
        <taxon>Straboviridae</taxon>
        <taxon>Emmerichvirinae</taxon>
        <taxon>Ishigurovirus</taxon>
        <taxon>Ishigurovirus osborne</taxon>
    </lineage>
</organism>